<evidence type="ECO:0000256" key="2">
    <source>
        <dbReference type="ARBA" id="ARBA00005984"/>
    </source>
</evidence>
<keyword evidence="8 18" id="KW-0378">Hydrolase</keyword>
<dbReference type="GO" id="GO:0004035">
    <property type="term" value="F:alkaline phosphatase activity"/>
    <property type="evidence" value="ECO:0007669"/>
    <property type="project" value="UniProtKB-EC"/>
</dbReference>
<sequence>MHSGFAFPSKETGPITDSKFSGNGETQVYWRNQAKDELQKYLKSQKIEKVARNVIFFLGDGMSIPTITAARIRQGQLNNKTGEENVLSWEKFPHVALSKTYNQDHQTPDSAGTATQFLCGIKTNSGVLGVDGSVKPKDCSSMTDKSKVTSIADWSIQKEKSVGIVTTTRITHATPGGAYANTPYRNWEVDWHLENVTNKENCPDIAKQLINDYKSSIKVLMGGGRRYFLPNNETDPVIGLNDKNGRRDNRNLIEEWINDKQQRNVNYDYVWNATEFNKIDPRSTEYILGLFNSDHMSFELDKANQTVPEPTLAEMTEKAIKTLRMHDNNKGYFLLVEGGKIDWAHHYGEADLALSETIAMADAVAVADKLTSDQDTLIIVTADHAHTMTIVGYPDRGNPILGLVKNDGKVSMAKDNLPYTTIAYANGPGAIERRPRKNLTGVDTDDKHFHQQSGIKMGYETHGGDDVAIFARGPMSHLFQGVHEQHYIAHVMAFASCVGEYANENDCAAAIVNQPKQNPVNTNVSNSGEQNSQYRFLLLLLVFITVFPIVY</sequence>
<accession>A0A8S3UCU8</accession>
<keyword evidence="6" id="KW-0336">GPI-anchor</keyword>
<feature type="binding site" evidence="15">
    <location>
        <position position="384"/>
    </location>
    <ligand>
        <name>Zn(2+)</name>
        <dbReference type="ChEBI" id="CHEBI:29105"/>
        <label>2</label>
    </ligand>
</feature>
<name>A0A8S3UCU8_MYTED</name>
<dbReference type="PRINTS" id="PR00113">
    <property type="entry name" value="ALKPHPHTASE"/>
</dbReference>
<evidence type="ECO:0000256" key="6">
    <source>
        <dbReference type="ARBA" id="ARBA00022622"/>
    </source>
</evidence>
<gene>
    <name evidence="18" type="ORF">MEDL_55813</name>
</gene>
<feature type="binding site" evidence="15">
    <location>
        <position position="383"/>
    </location>
    <ligand>
        <name>Zn(2+)</name>
        <dbReference type="ChEBI" id="CHEBI:29105"/>
        <label>2</label>
    </ligand>
</feature>
<protein>
    <recommendedName>
        <fullName evidence="3">alkaline phosphatase</fullName>
        <ecNumber evidence="3">3.1.3.1</ecNumber>
    </recommendedName>
</protein>
<feature type="binding site" evidence="15">
    <location>
        <position position="60"/>
    </location>
    <ligand>
        <name>Zn(2+)</name>
        <dbReference type="ChEBI" id="CHEBI:29105"/>
        <label>2</label>
    </ligand>
</feature>
<evidence type="ECO:0000256" key="4">
    <source>
        <dbReference type="ARBA" id="ARBA00022475"/>
    </source>
</evidence>
<feature type="binding site" evidence="15">
    <location>
        <position position="462"/>
    </location>
    <ligand>
        <name>Zn(2+)</name>
        <dbReference type="ChEBI" id="CHEBI:29105"/>
        <label>2</label>
    </ligand>
</feature>
<dbReference type="EC" id="3.1.3.1" evidence="3"/>
<dbReference type="Proteomes" id="UP000683360">
    <property type="component" value="Unassembled WGS sequence"/>
</dbReference>
<dbReference type="FunFam" id="3.40.720.10:FF:000008">
    <property type="entry name" value="Alkaline phosphatase"/>
    <property type="match status" value="1"/>
</dbReference>
<feature type="binding site" evidence="15">
    <location>
        <position position="337"/>
    </location>
    <ligand>
        <name>Mg(2+)</name>
        <dbReference type="ChEBI" id="CHEBI:18420"/>
    </ligand>
</feature>
<keyword evidence="7 15" id="KW-0479">Metal-binding</keyword>
<reference evidence="18" key="1">
    <citation type="submission" date="2021-03" db="EMBL/GenBank/DDBJ databases">
        <authorList>
            <person name="Bekaert M."/>
        </authorList>
    </citation>
    <scope>NUCLEOTIDE SEQUENCE</scope>
</reference>
<keyword evidence="11" id="KW-0472">Membrane</keyword>
<evidence type="ECO:0000313" key="19">
    <source>
        <dbReference type="Proteomes" id="UP000683360"/>
    </source>
</evidence>
<evidence type="ECO:0000256" key="11">
    <source>
        <dbReference type="ARBA" id="ARBA00023136"/>
    </source>
</evidence>
<evidence type="ECO:0000256" key="7">
    <source>
        <dbReference type="ARBA" id="ARBA00022723"/>
    </source>
</evidence>
<evidence type="ECO:0000256" key="8">
    <source>
        <dbReference type="ARBA" id="ARBA00022801"/>
    </source>
</evidence>
<dbReference type="GO" id="GO:0098552">
    <property type="term" value="C:side of membrane"/>
    <property type="evidence" value="ECO:0007669"/>
    <property type="project" value="UniProtKB-KW"/>
</dbReference>
<dbReference type="Pfam" id="PF00245">
    <property type="entry name" value="Alk_phosphatase"/>
    <property type="match status" value="1"/>
</dbReference>
<feature type="binding site" evidence="15">
    <location>
        <position position="174"/>
    </location>
    <ligand>
        <name>Mg(2+)</name>
        <dbReference type="ChEBI" id="CHEBI:18420"/>
    </ligand>
</feature>
<dbReference type="InterPro" id="IPR001952">
    <property type="entry name" value="Alkaline_phosphatase"/>
</dbReference>
<dbReference type="Gene3D" id="3.40.720.10">
    <property type="entry name" value="Alkaline Phosphatase, subunit A"/>
    <property type="match status" value="1"/>
</dbReference>
<comment type="similarity">
    <text evidence="2 16">Belongs to the alkaline phosphatase family.</text>
</comment>
<evidence type="ECO:0000256" key="17">
    <source>
        <dbReference type="SAM" id="MobiDB-lite"/>
    </source>
</evidence>
<evidence type="ECO:0000256" key="9">
    <source>
        <dbReference type="ARBA" id="ARBA00022833"/>
    </source>
</evidence>
<dbReference type="EMBL" id="CAJPWZ010002711">
    <property type="protein sequence ID" value="CAG2243696.1"/>
    <property type="molecule type" value="Genomic_DNA"/>
</dbReference>
<evidence type="ECO:0000256" key="12">
    <source>
        <dbReference type="ARBA" id="ARBA00023180"/>
    </source>
</evidence>
<evidence type="ECO:0000313" key="18">
    <source>
        <dbReference type="EMBL" id="CAG2243696.1"/>
    </source>
</evidence>
<organism evidence="18 19">
    <name type="scientific">Mytilus edulis</name>
    <name type="common">Blue mussel</name>
    <dbReference type="NCBI Taxonomy" id="6550"/>
    <lineage>
        <taxon>Eukaryota</taxon>
        <taxon>Metazoa</taxon>
        <taxon>Spiralia</taxon>
        <taxon>Lophotrochozoa</taxon>
        <taxon>Mollusca</taxon>
        <taxon>Bivalvia</taxon>
        <taxon>Autobranchia</taxon>
        <taxon>Pteriomorphia</taxon>
        <taxon>Mytilida</taxon>
        <taxon>Mytiloidea</taxon>
        <taxon>Mytilidae</taxon>
        <taxon>Mytilinae</taxon>
        <taxon>Mytilus</taxon>
    </lineage>
</organism>
<dbReference type="GO" id="GO:0046872">
    <property type="term" value="F:metal ion binding"/>
    <property type="evidence" value="ECO:0007669"/>
    <property type="project" value="UniProtKB-KW"/>
</dbReference>
<evidence type="ECO:0000256" key="13">
    <source>
        <dbReference type="ARBA" id="ARBA00023288"/>
    </source>
</evidence>
<comment type="subcellular location">
    <subcellularLocation>
        <location evidence="1">Cell membrane</location>
        <topology evidence="1">Lipid-anchor</topology>
        <topology evidence="1">GPI-anchor</topology>
    </subcellularLocation>
</comment>
<evidence type="ECO:0000256" key="10">
    <source>
        <dbReference type="ARBA" id="ARBA00022842"/>
    </source>
</evidence>
<dbReference type="PANTHER" id="PTHR11596">
    <property type="entry name" value="ALKALINE PHOSPHATASE"/>
    <property type="match status" value="1"/>
</dbReference>
<keyword evidence="12" id="KW-0325">Glycoprotein</keyword>
<keyword evidence="13" id="KW-0449">Lipoprotein</keyword>
<feature type="active site" description="Phosphoserine intermediate" evidence="14">
    <location>
        <position position="110"/>
    </location>
</feature>
<comment type="cofactor">
    <cofactor evidence="15">
        <name>Mg(2+)</name>
        <dbReference type="ChEBI" id="CHEBI:18420"/>
    </cofactor>
    <text evidence="15">Binds 1 Mg(2+) ion.</text>
</comment>
<feature type="binding site" evidence="15">
    <location>
        <position position="60"/>
    </location>
    <ligand>
        <name>Mg(2+)</name>
        <dbReference type="ChEBI" id="CHEBI:18420"/>
    </ligand>
</feature>
<evidence type="ECO:0000256" key="3">
    <source>
        <dbReference type="ARBA" id="ARBA00012647"/>
    </source>
</evidence>
<feature type="binding site" evidence="15">
    <location>
        <position position="172"/>
    </location>
    <ligand>
        <name>Mg(2+)</name>
        <dbReference type="ChEBI" id="CHEBI:18420"/>
    </ligand>
</feature>
<feature type="region of interest" description="Disordered" evidence="17">
    <location>
        <begin position="1"/>
        <end position="22"/>
    </location>
</feature>
<comment type="cofactor">
    <cofactor evidence="15">
        <name>Zn(2+)</name>
        <dbReference type="ChEBI" id="CHEBI:29105"/>
    </cofactor>
    <text evidence="15">Binds 2 Zn(2+) ions.</text>
</comment>
<evidence type="ECO:0000256" key="1">
    <source>
        <dbReference type="ARBA" id="ARBA00004609"/>
    </source>
</evidence>
<dbReference type="AlphaFoldDB" id="A0A8S3UCU8"/>
<feature type="binding site" evidence="15">
    <location>
        <position position="346"/>
    </location>
    <ligand>
        <name>Zn(2+)</name>
        <dbReference type="ChEBI" id="CHEBI:29105"/>
        <label>2</label>
    </ligand>
</feature>
<keyword evidence="19" id="KW-1185">Reference proteome</keyword>
<dbReference type="SMART" id="SM00098">
    <property type="entry name" value="alkPPc"/>
    <property type="match status" value="1"/>
</dbReference>
<evidence type="ECO:0000256" key="14">
    <source>
        <dbReference type="PIRSR" id="PIRSR601952-1"/>
    </source>
</evidence>
<comment type="caution">
    <text evidence="18">The sequence shown here is derived from an EMBL/GenBank/DDBJ whole genome shotgun (WGS) entry which is preliminary data.</text>
</comment>
<keyword evidence="4" id="KW-1003">Cell membrane</keyword>
<feature type="binding site" evidence="15">
    <location>
        <position position="342"/>
    </location>
    <ligand>
        <name>Zn(2+)</name>
        <dbReference type="ChEBI" id="CHEBI:29105"/>
        <label>2</label>
    </ligand>
</feature>
<proteinExistence type="inferred from homology"/>
<dbReference type="InterPro" id="IPR017850">
    <property type="entry name" value="Alkaline_phosphatase_core_sf"/>
</dbReference>
<keyword evidence="5" id="KW-0597">Phosphoprotein</keyword>
<keyword evidence="9 15" id="KW-0862">Zinc</keyword>
<evidence type="ECO:0000256" key="5">
    <source>
        <dbReference type="ARBA" id="ARBA00022553"/>
    </source>
</evidence>
<dbReference type="CDD" id="cd16012">
    <property type="entry name" value="ALP"/>
    <property type="match status" value="1"/>
</dbReference>
<dbReference type="GO" id="GO:0005886">
    <property type="term" value="C:plasma membrane"/>
    <property type="evidence" value="ECO:0007669"/>
    <property type="project" value="UniProtKB-SubCell"/>
</dbReference>
<dbReference type="OrthoDB" id="5818554at2759"/>
<evidence type="ECO:0000256" key="15">
    <source>
        <dbReference type="PIRSR" id="PIRSR601952-2"/>
    </source>
</evidence>
<keyword evidence="10 15" id="KW-0460">Magnesium</keyword>
<dbReference type="SUPFAM" id="SSF53649">
    <property type="entry name" value="Alkaline phosphatase-like"/>
    <property type="match status" value="1"/>
</dbReference>
<evidence type="ECO:0000256" key="16">
    <source>
        <dbReference type="RuleBase" id="RU003946"/>
    </source>
</evidence>
<dbReference type="PANTHER" id="PTHR11596:SF5">
    <property type="entry name" value="ALKALINE PHOSPHATASE"/>
    <property type="match status" value="1"/>
</dbReference>